<proteinExistence type="inferred from homology"/>
<evidence type="ECO:0000256" key="7">
    <source>
        <dbReference type="ARBA" id="ARBA00022967"/>
    </source>
</evidence>
<dbReference type="SUPFAM" id="SSF81653">
    <property type="entry name" value="Calcium ATPase, transduction domain A"/>
    <property type="match status" value="1"/>
</dbReference>
<evidence type="ECO:0000256" key="8">
    <source>
        <dbReference type="ARBA" id="ARBA00022989"/>
    </source>
</evidence>
<dbReference type="Gene3D" id="2.70.150.10">
    <property type="entry name" value="Calcium-transporting ATPase, cytoplasmic transduction domain A"/>
    <property type="match status" value="1"/>
</dbReference>
<evidence type="ECO:0000256" key="1">
    <source>
        <dbReference type="ARBA" id="ARBA00004127"/>
    </source>
</evidence>
<dbReference type="GO" id="GO:0016887">
    <property type="term" value="F:ATP hydrolysis activity"/>
    <property type="evidence" value="ECO:0007669"/>
    <property type="project" value="InterPro"/>
</dbReference>
<dbReference type="InterPro" id="IPR036412">
    <property type="entry name" value="HAD-like_sf"/>
</dbReference>
<dbReference type="InterPro" id="IPR036163">
    <property type="entry name" value="HMA_dom_sf"/>
</dbReference>
<dbReference type="CDD" id="cd00371">
    <property type="entry name" value="HMA"/>
    <property type="match status" value="1"/>
</dbReference>
<feature type="transmembrane region" description="Helical" evidence="10">
    <location>
        <begin position="1016"/>
        <end position="1037"/>
    </location>
</feature>
<dbReference type="FunFam" id="2.70.150.10:FF:000002">
    <property type="entry name" value="Copper-transporting ATPase 1, putative"/>
    <property type="match status" value="1"/>
</dbReference>
<dbReference type="InterPro" id="IPR001757">
    <property type="entry name" value="P_typ_ATPase"/>
</dbReference>
<evidence type="ECO:0000259" key="12">
    <source>
        <dbReference type="PROSITE" id="PS50846"/>
    </source>
</evidence>
<feature type="transmembrane region" description="Helical" evidence="10">
    <location>
        <begin position="373"/>
        <end position="392"/>
    </location>
</feature>
<dbReference type="GO" id="GO:0005507">
    <property type="term" value="F:copper ion binding"/>
    <property type="evidence" value="ECO:0007669"/>
    <property type="project" value="TreeGrafter"/>
</dbReference>
<evidence type="ECO:0000313" key="13">
    <source>
        <dbReference type="EMBL" id="CAE0464036.1"/>
    </source>
</evidence>
<keyword evidence="9 10" id="KW-0472">Membrane</keyword>
<dbReference type="InterPro" id="IPR027256">
    <property type="entry name" value="P-typ_ATPase_IB"/>
</dbReference>
<comment type="similarity">
    <text evidence="2 10">Belongs to the cation transport ATPase (P-type) (TC 3.A.3) family. Type IB subfamily.</text>
</comment>
<dbReference type="GO" id="GO:0016020">
    <property type="term" value="C:membrane"/>
    <property type="evidence" value="ECO:0007669"/>
    <property type="project" value="UniProtKB-SubCell"/>
</dbReference>
<dbReference type="AlphaFoldDB" id="A0A7S3V8T9"/>
<evidence type="ECO:0000256" key="9">
    <source>
        <dbReference type="ARBA" id="ARBA00023136"/>
    </source>
</evidence>
<comment type="subcellular location">
    <subcellularLocation>
        <location evidence="1">Endomembrane system</location>
        <topology evidence="1">Multi-pass membrane protein</topology>
    </subcellularLocation>
    <subcellularLocation>
        <location evidence="10">Membrane</location>
    </subcellularLocation>
</comment>
<feature type="region of interest" description="Disordered" evidence="11">
    <location>
        <begin position="801"/>
        <end position="826"/>
    </location>
</feature>
<dbReference type="SUPFAM" id="SSF81665">
    <property type="entry name" value="Calcium ATPase, transmembrane domain M"/>
    <property type="match status" value="1"/>
</dbReference>
<dbReference type="PRINTS" id="PR00119">
    <property type="entry name" value="CATATPASE"/>
</dbReference>
<feature type="transmembrane region" description="Helical" evidence="10">
    <location>
        <begin position="593"/>
        <end position="614"/>
    </location>
</feature>
<dbReference type="PROSITE" id="PS51257">
    <property type="entry name" value="PROKAR_LIPOPROTEIN"/>
    <property type="match status" value="1"/>
</dbReference>
<keyword evidence="3 10" id="KW-0812">Transmembrane</keyword>
<feature type="transmembrane region" description="Helical" evidence="10">
    <location>
        <begin position="1049"/>
        <end position="1069"/>
    </location>
</feature>
<dbReference type="InterPro" id="IPR059000">
    <property type="entry name" value="ATPase_P-type_domA"/>
</dbReference>
<evidence type="ECO:0000256" key="4">
    <source>
        <dbReference type="ARBA" id="ARBA00022723"/>
    </source>
</evidence>
<sequence length="1116" mass="120128">MHKKIMTMTGITYGCADTVGKMKHTVNLRVLGMMCQRNCGSTIRQSLEDIPGCIEAMSSFEHSLASITVNLEMYGGVVMQSNGEQFIFDRHDSEQMETLIKKLEGDANDAVEDVGFEASVLQPGDELELARNDNDKKDEGNDQDQATILSAEDYFDLNPTPMSSDNEEIGAIICLQVKGMSCAVCTGRVERVLMEISSVKSAKVSLPTSRATIEIWKDHVSRSSSGLSSSESSSREIADFCEAAVTKAGYDCEVLEVYDGNNTTGGGGMSLSESAEKLEAARKEELQTWGRLLAIATAFTTPLVIIHYSTMMMVHSHGDDVDDNMVDEMNGHNGWKQWVSLFLATPVQFGVGRRFYVAAYKAFRNSRVMGMDFLVCLGTTAAYAYSLIVLGIQTFESDDTSAMEKDAIHLKATFETSAMLLTFVTLGKYLEAYAKGKTATALQTLMELQPVIATSCKIPDELKITNDDGIEILSTSLNLNGIETHEVDSKAVCVGEYLLVLPGSRIPTDGIVVYHEGSSGECSYVDESALSGEPFPVAKAAGDKVFGSTVNQFSTLMVRVTATGAGTVIARIVRLIEEAQLNRAPIQALADSAAAVFAPVVMCLSVLTYLGWTIFNNAAEDRQERFFVALMSAISVVVVACPCALGLATPTAVMVGTGVGASNGILIKGGAVLENAHEVDTVILDKTGTITTGRAVLGERMEFLDSAKSDDPLIQNLPPSIDKDYLCLWLAACAEMTSEHPLAQAIVNGSKTLIGTDYTCSADGVMVSECSVIPGKGVEALVSREGWGKWWVRVGQSSFANSKPGAESKITKDNSEVSPEGSNSGDREAKYLRSLGHIAVYVSAISDEHIHDASQSRRVIGVLGVLDSIQTDAKSTISALKSMNIDVWMCTGDHDQTAKAVARAVGIDDENVCSNVTPEGKADLVTRLQRTKRERRRRGLTRVRASDGVGGKVAVVGDGINDSIALARADVGIAIGAGTEVAVEAADVVLVRSSLHDVVVTMHLSRVVFNRIKMNFGWAIGYNLFALPFAAGLLYPWTSWRIPPAFAGLMMAFSSVSVVTSSLLLRFYVKPVINEDGSIHEQGCCATRCDVFSALRPSKVKYDTMHNSVDRDMSIV</sequence>
<dbReference type="SFLD" id="SFLDS00003">
    <property type="entry name" value="Haloacid_Dehalogenase"/>
    <property type="match status" value="1"/>
</dbReference>
<gene>
    <name evidence="13" type="ORF">CDEB00056_LOCUS8877</name>
</gene>
<keyword evidence="6 10" id="KW-0067">ATP-binding</keyword>
<feature type="transmembrane region" description="Helical" evidence="10">
    <location>
        <begin position="626"/>
        <end position="648"/>
    </location>
</feature>
<dbReference type="SUPFAM" id="SSF81660">
    <property type="entry name" value="Metal cation-transporting ATPase, ATP-binding domain N"/>
    <property type="match status" value="1"/>
</dbReference>
<evidence type="ECO:0000256" key="5">
    <source>
        <dbReference type="ARBA" id="ARBA00022741"/>
    </source>
</evidence>
<dbReference type="GO" id="GO:0005524">
    <property type="term" value="F:ATP binding"/>
    <property type="evidence" value="ECO:0007669"/>
    <property type="project" value="UniProtKB-UniRule"/>
</dbReference>
<dbReference type="InterPro" id="IPR023299">
    <property type="entry name" value="ATPase_P-typ_cyto_dom_N"/>
</dbReference>
<dbReference type="Pfam" id="PF00122">
    <property type="entry name" value="E1-E2_ATPase"/>
    <property type="match status" value="1"/>
</dbReference>
<dbReference type="EMBL" id="HBIO01011408">
    <property type="protein sequence ID" value="CAE0464036.1"/>
    <property type="molecule type" value="Transcribed_RNA"/>
</dbReference>
<dbReference type="GO" id="GO:0012505">
    <property type="term" value="C:endomembrane system"/>
    <property type="evidence" value="ECO:0007669"/>
    <property type="project" value="UniProtKB-SubCell"/>
</dbReference>
<dbReference type="SFLD" id="SFLDG00002">
    <property type="entry name" value="C1.7:_P-type_atpase_like"/>
    <property type="match status" value="1"/>
</dbReference>
<keyword evidence="5 10" id="KW-0547">Nucleotide-binding</keyword>
<dbReference type="PROSITE" id="PS50846">
    <property type="entry name" value="HMA_2"/>
    <property type="match status" value="1"/>
</dbReference>
<dbReference type="PROSITE" id="PS00154">
    <property type="entry name" value="ATPASE_E1_E2"/>
    <property type="match status" value="1"/>
</dbReference>
<dbReference type="Gene3D" id="3.30.70.100">
    <property type="match status" value="2"/>
</dbReference>
<evidence type="ECO:0000256" key="6">
    <source>
        <dbReference type="ARBA" id="ARBA00022840"/>
    </source>
</evidence>
<reference evidence="13" key="1">
    <citation type="submission" date="2021-01" db="EMBL/GenBank/DDBJ databases">
        <authorList>
            <person name="Corre E."/>
            <person name="Pelletier E."/>
            <person name="Niang G."/>
            <person name="Scheremetjew M."/>
            <person name="Finn R."/>
            <person name="Kale V."/>
            <person name="Holt S."/>
            <person name="Cochrane G."/>
            <person name="Meng A."/>
            <person name="Brown T."/>
            <person name="Cohen L."/>
        </authorList>
    </citation>
    <scope>NUCLEOTIDE SEQUENCE</scope>
    <source>
        <strain evidence="13">MM31A-1</strain>
    </source>
</reference>
<dbReference type="InterPro" id="IPR044492">
    <property type="entry name" value="P_typ_ATPase_HD_dom"/>
</dbReference>
<keyword evidence="8 10" id="KW-1133">Transmembrane helix</keyword>
<dbReference type="GO" id="GO:0043682">
    <property type="term" value="F:P-type divalent copper transporter activity"/>
    <property type="evidence" value="ECO:0007669"/>
    <property type="project" value="TreeGrafter"/>
</dbReference>
<dbReference type="InterPro" id="IPR018303">
    <property type="entry name" value="ATPase_P-typ_P_site"/>
</dbReference>
<organism evidence="13">
    <name type="scientific">Chaetoceros debilis</name>
    <dbReference type="NCBI Taxonomy" id="122233"/>
    <lineage>
        <taxon>Eukaryota</taxon>
        <taxon>Sar</taxon>
        <taxon>Stramenopiles</taxon>
        <taxon>Ochrophyta</taxon>
        <taxon>Bacillariophyta</taxon>
        <taxon>Coscinodiscophyceae</taxon>
        <taxon>Chaetocerotophycidae</taxon>
        <taxon>Chaetocerotales</taxon>
        <taxon>Chaetocerotaceae</taxon>
        <taxon>Chaetoceros</taxon>
    </lineage>
</organism>
<dbReference type="GO" id="GO:0055070">
    <property type="term" value="P:copper ion homeostasis"/>
    <property type="evidence" value="ECO:0007669"/>
    <property type="project" value="TreeGrafter"/>
</dbReference>
<dbReference type="InterPro" id="IPR023298">
    <property type="entry name" value="ATPase_P-typ_TM_dom_sf"/>
</dbReference>
<name>A0A7S3V8T9_9STRA</name>
<dbReference type="Gene3D" id="3.40.50.1000">
    <property type="entry name" value="HAD superfamily/HAD-like"/>
    <property type="match status" value="1"/>
</dbReference>
<dbReference type="Pfam" id="PF00702">
    <property type="entry name" value="Hydrolase"/>
    <property type="match status" value="1"/>
</dbReference>
<accession>A0A7S3V8T9</accession>
<evidence type="ECO:0000256" key="2">
    <source>
        <dbReference type="ARBA" id="ARBA00006024"/>
    </source>
</evidence>
<dbReference type="NCBIfam" id="TIGR01494">
    <property type="entry name" value="ATPase_P-type"/>
    <property type="match status" value="3"/>
</dbReference>
<evidence type="ECO:0000256" key="11">
    <source>
        <dbReference type="SAM" id="MobiDB-lite"/>
    </source>
</evidence>
<dbReference type="NCBIfam" id="TIGR01525">
    <property type="entry name" value="ATPase-IB_hvy"/>
    <property type="match status" value="1"/>
</dbReference>
<dbReference type="Gene3D" id="3.40.1110.10">
    <property type="entry name" value="Calcium-transporting ATPase, cytoplasmic domain N"/>
    <property type="match status" value="1"/>
</dbReference>
<keyword evidence="4 10" id="KW-0479">Metal-binding</keyword>
<dbReference type="PANTHER" id="PTHR43520">
    <property type="entry name" value="ATP7, ISOFORM B"/>
    <property type="match status" value="1"/>
</dbReference>
<dbReference type="PANTHER" id="PTHR43520:SF8">
    <property type="entry name" value="P-TYPE CU(+) TRANSPORTER"/>
    <property type="match status" value="1"/>
</dbReference>
<dbReference type="SFLD" id="SFLDF00027">
    <property type="entry name" value="p-type_atpase"/>
    <property type="match status" value="1"/>
</dbReference>
<feature type="transmembrane region" description="Helical" evidence="10">
    <location>
        <begin position="335"/>
        <end position="352"/>
    </location>
</feature>
<evidence type="ECO:0000256" key="3">
    <source>
        <dbReference type="ARBA" id="ARBA00022692"/>
    </source>
</evidence>
<dbReference type="SUPFAM" id="SSF56784">
    <property type="entry name" value="HAD-like"/>
    <property type="match status" value="1"/>
</dbReference>
<feature type="transmembrane region" description="Helical" evidence="10">
    <location>
        <begin position="292"/>
        <end position="315"/>
    </location>
</feature>
<dbReference type="Pfam" id="PF00403">
    <property type="entry name" value="HMA"/>
    <property type="match status" value="1"/>
</dbReference>
<dbReference type="InterPro" id="IPR023214">
    <property type="entry name" value="HAD_sf"/>
</dbReference>
<keyword evidence="7" id="KW-1278">Translocase</keyword>
<dbReference type="SUPFAM" id="SSF55008">
    <property type="entry name" value="HMA, heavy metal-associated domain"/>
    <property type="match status" value="1"/>
</dbReference>
<dbReference type="PRINTS" id="PR00120">
    <property type="entry name" value="HATPASE"/>
</dbReference>
<feature type="domain" description="HMA" evidence="12">
    <location>
        <begin position="171"/>
        <end position="253"/>
    </location>
</feature>
<evidence type="ECO:0000256" key="10">
    <source>
        <dbReference type="RuleBase" id="RU362081"/>
    </source>
</evidence>
<dbReference type="InterPro" id="IPR006121">
    <property type="entry name" value="HMA_dom"/>
</dbReference>
<dbReference type="InterPro" id="IPR008250">
    <property type="entry name" value="ATPase_P-typ_transduc_dom_A_sf"/>
</dbReference>
<feature type="transmembrane region" description="Helical" evidence="10">
    <location>
        <begin position="412"/>
        <end position="430"/>
    </location>
</feature>
<protein>
    <recommendedName>
        <fullName evidence="12">HMA domain-containing protein</fullName>
    </recommendedName>
</protein>